<dbReference type="AlphaFoldDB" id="A0A7C5AKX9"/>
<proteinExistence type="predicted"/>
<evidence type="ECO:0000313" key="1">
    <source>
        <dbReference type="EMBL" id="HGZ11095.1"/>
    </source>
</evidence>
<comment type="caution">
    <text evidence="1">The sequence shown here is derived from an EMBL/GenBank/DDBJ whole genome shotgun (WGS) entry which is preliminary data.</text>
</comment>
<name>A0A7C5AKX9_9BACT</name>
<protein>
    <recommendedName>
        <fullName evidence="2">Lipoprotein</fullName>
    </recommendedName>
</protein>
<dbReference type="PROSITE" id="PS51257">
    <property type="entry name" value="PROKAR_LIPOPROTEIN"/>
    <property type="match status" value="1"/>
</dbReference>
<sequence length="94" mass="10408">MEKWNSFGYLWVLALLGTLFLGLQGCCGQHTRLDRGRSVSNNIAAQILNPEAGRVSQVVVGQPPEAAVQAYSKYNKSFSPEEKKPLLKLTTEEK</sequence>
<accession>A0A7C5AKX9</accession>
<gene>
    <name evidence="1" type="ORF">ENW48_02615</name>
</gene>
<organism evidence="1">
    <name type="scientific">Desulfobacca acetoxidans</name>
    <dbReference type="NCBI Taxonomy" id="60893"/>
    <lineage>
        <taxon>Bacteria</taxon>
        <taxon>Pseudomonadati</taxon>
        <taxon>Thermodesulfobacteriota</taxon>
        <taxon>Desulfobaccia</taxon>
        <taxon>Desulfobaccales</taxon>
        <taxon>Desulfobaccaceae</taxon>
        <taxon>Desulfobacca</taxon>
    </lineage>
</organism>
<evidence type="ECO:0008006" key="2">
    <source>
        <dbReference type="Google" id="ProtNLM"/>
    </source>
</evidence>
<dbReference type="EMBL" id="DTKJ01000017">
    <property type="protein sequence ID" value="HGZ11095.1"/>
    <property type="molecule type" value="Genomic_DNA"/>
</dbReference>
<reference evidence="1" key="1">
    <citation type="journal article" date="2020" name="mSystems">
        <title>Genome- and Community-Level Interaction Insights into Carbon Utilization and Element Cycling Functions of Hydrothermarchaeota in Hydrothermal Sediment.</title>
        <authorList>
            <person name="Zhou Z."/>
            <person name="Liu Y."/>
            <person name="Xu W."/>
            <person name="Pan J."/>
            <person name="Luo Z.H."/>
            <person name="Li M."/>
        </authorList>
    </citation>
    <scope>NUCLEOTIDE SEQUENCE [LARGE SCALE GENOMIC DNA]</scope>
    <source>
        <strain evidence="1">SpSt-853</strain>
    </source>
</reference>